<evidence type="ECO:0000313" key="8">
    <source>
        <dbReference type="EMBL" id="TIA27474.1"/>
    </source>
</evidence>
<gene>
    <name evidence="8" type="ORF">D6C83_07751</name>
</gene>
<dbReference type="GO" id="GO:0031410">
    <property type="term" value="C:cytoplasmic vesicle"/>
    <property type="evidence" value="ECO:0007669"/>
    <property type="project" value="UniProtKB-KW"/>
</dbReference>
<dbReference type="EMBL" id="QZBU01003473">
    <property type="protein sequence ID" value="TIA27474.1"/>
    <property type="molecule type" value="Genomic_DNA"/>
</dbReference>
<keyword evidence="3 7" id="KW-1133">Transmembrane helix</keyword>
<evidence type="ECO:0008006" key="10">
    <source>
        <dbReference type="Google" id="ProtNLM"/>
    </source>
</evidence>
<proteinExistence type="predicted"/>
<keyword evidence="2" id="KW-0256">Endoplasmic reticulum</keyword>
<evidence type="ECO:0000256" key="5">
    <source>
        <dbReference type="ARBA" id="ARBA00023329"/>
    </source>
</evidence>
<organism evidence="8 9">
    <name type="scientific">Aureobasidium pullulans</name>
    <name type="common">Black yeast</name>
    <name type="synonym">Pullularia pullulans</name>
    <dbReference type="NCBI Taxonomy" id="5580"/>
    <lineage>
        <taxon>Eukaryota</taxon>
        <taxon>Fungi</taxon>
        <taxon>Dikarya</taxon>
        <taxon>Ascomycota</taxon>
        <taxon>Pezizomycotina</taxon>
        <taxon>Dothideomycetes</taxon>
        <taxon>Dothideomycetidae</taxon>
        <taxon>Dothideales</taxon>
        <taxon>Saccotheciaceae</taxon>
        <taxon>Aureobasidium</taxon>
    </lineage>
</organism>
<dbReference type="Proteomes" id="UP000304947">
    <property type="component" value="Unassembled WGS sequence"/>
</dbReference>
<sequence>MATNRRINSQEKTHLDQDEVQQQPSVITPAVPKHVIVKLLLFSFAMIVLPISSYFLTVDMLFSGNSTFA</sequence>
<dbReference type="AlphaFoldDB" id="A0A4T0B7G5"/>
<dbReference type="Pfam" id="PF09446">
    <property type="entry name" value="VMA21"/>
    <property type="match status" value="1"/>
</dbReference>
<reference evidence="8 9" key="1">
    <citation type="submission" date="2018-10" db="EMBL/GenBank/DDBJ databases">
        <title>Fifty Aureobasidium pullulans genomes reveal a recombining polyextremotolerant generalist.</title>
        <authorList>
            <person name="Gostincar C."/>
            <person name="Turk M."/>
            <person name="Zajc J."/>
            <person name="Gunde-Cimerman N."/>
        </authorList>
    </citation>
    <scope>NUCLEOTIDE SEQUENCE [LARGE SCALE GENOMIC DNA]</scope>
    <source>
        <strain evidence="8 9">EXF-3380</strain>
    </source>
</reference>
<evidence type="ECO:0000256" key="4">
    <source>
        <dbReference type="ARBA" id="ARBA00023136"/>
    </source>
</evidence>
<protein>
    <recommendedName>
        <fullName evidence="10">Vacuolar ATPase assembly integral membrane protein VMA21</fullName>
    </recommendedName>
</protein>
<keyword evidence="4 7" id="KW-0472">Membrane</keyword>
<comment type="caution">
    <text evidence="8">The sequence shown here is derived from an EMBL/GenBank/DDBJ whole genome shotgun (WGS) entry which is preliminary data.</text>
</comment>
<evidence type="ECO:0000256" key="1">
    <source>
        <dbReference type="ARBA" id="ARBA00022692"/>
    </source>
</evidence>
<evidence type="ECO:0000313" key="9">
    <source>
        <dbReference type="Proteomes" id="UP000304947"/>
    </source>
</evidence>
<dbReference type="GO" id="GO:0070072">
    <property type="term" value="P:vacuolar proton-transporting V-type ATPase complex assembly"/>
    <property type="evidence" value="ECO:0007669"/>
    <property type="project" value="InterPro"/>
</dbReference>
<feature type="compositionally biased region" description="Basic and acidic residues" evidence="6">
    <location>
        <begin position="8"/>
        <end position="17"/>
    </location>
</feature>
<feature type="non-terminal residue" evidence="8">
    <location>
        <position position="69"/>
    </location>
</feature>
<name>A0A4T0B7G5_AURPU</name>
<accession>A0A4T0B7G5</accession>
<feature type="region of interest" description="Disordered" evidence="6">
    <location>
        <begin position="1"/>
        <end position="21"/>
    </location>
</feature>
<evidence type="ECO:0000256" key="7">
    <source>
        <dbReference type="SAM" id="Phobius"/>
    </source>
</evidence>
<keyword evidence="1 7" id="KW-0812">Transmembrane</keyword>
<evidence type="ECO:0000256" key="3">
    <source>
        <dbReference type="ARBA" id="ARBA00022989"/>
    </source>
</evidence>
<evidence type="ECO:0000256" key="2">
    <source>
        <dbReference type="ARBA" id="ARBA00022824"/>
    </source>
</evidence>
<dbReference type="InterPro" id="IPR019013">
    <property type="entry name" value="Vma21"/>
</dbReference>
<feature type="transmembrane region" description="Helical" evidence="7">
    <location>
        <begin position="35"/>
        <end position="56"/>
    </location>
</feature>
<keyword evidence="5" id="KW-0968">Cytoplasmic vesicle</keyword>
<evidence type="ECO:0000256" key="6">
    <source>
        <dbReference type="SAM" id="MobiDB-lite"/>
    </source>
</evidence>